<reference evidence="2" key="1">
    <citation type="submission" date="2017-03" db="EMBL/GenBank/DDBJ databases">
        <authorList>
            <person name="Monnet C."/>
        </authorList>
    </citation>
    <scope>NUCLEOTIDE SEQUENCE [LARGE SCALE GENOMIC DNA]</scope>
    <source>
        <strain evidence="2">CIP 102111</strain>
    </source>
</reference>
<evidence type="ECO:0000313" key="2">
    <source>
        <dbReference type="Proteomes" id="UP000234333"/>
    </source>
</evidence>
<dbReference type="Proteomes" id="UP000234333">
    <property type="component" value="Unassembled WGS sequence"/>
</dbReference>
<evidence type="ECO:0000313" key="1">
    <source>
        <dbReference type="EMBL" id="SMX79740.1"/>
    </source>
</evidence>
<dbReference type="RefSeq" id="WP_101624060.1">
    <property type="nucleotide sequence ID" value="NZ_FXZC01000003.1"/>
</dbReference>
<gene>
    <name evidence="1" type="ORF">BC102111_01680</name>
</gene>
<name>A0A2H1IX84_9MICO</name>
<dbReference type="EMBL" id="FXZC01000003">
    <property type="protein sequence ID" value="SMX79740.1"/>
    <property type="molecule type" value="Genomic_DNA"/>
</dbReference>
<proteinExistence type="predicted"/>
<dbReference type="AlphaFoldDB" id="A0A2H1IX84"/>
<dbReference type="GeneID" id="99775333"/>
<sequence>MDADSLRDRIAKVHIAATARMAAEQMGLESPVTWDDISEADREVCRAGAQAVIDDLGLKARVDECCGTMQIEGWVSGMEVET</sequence>
<organism evidence="1 2">
    <name type="scientific">Brevibacterium casei CIP 102111</name>
    <dbReference type="NCBI Taxonomy" id="1255625"/>
    <lineage>
        <taxon>Bacteria</taxon>
        <taxon>Bacillati</taxon>
        <taxon>Actinomycetota</taxon>
        <taxon>Actinomycetes</taxon>
        <taxon>Micrococcales</taxon>
        <taxon>Brevibacteriaceae</taxon>
        <taxon>Brevibacterium</taxon>
    </lineage>
</organism>
<protein>
    <submittedName>
        <fullName evidence="1">Uncharacterized protein</fullName>
    </submittedName>
</protein>
<accession>A0A2H1IX84</accession>